<comment type="caution">
    <text evidence="1">The sequence shown here is derived from an EMBL/GenBank/DDBJ whole genome shotgun (WGS) entry which is preliminary data.</text>
</comment>
<dbReference type="Proteomes" id="UP001210925">
    <property type="component" value="Unassembled WGS sequence"/>
</dbReference>
<dbReference type="AlphaFoldDB" id="A0AAD5UGY2"/>
<keyword evidence="2" id="KW-1185">Reference proteome</keyword>
<name>A0AAD5UGY2_9FUNG</name>
<dbReference type="EMBL" id="JADGKB010000039">
    <property type="protein sequence ID" value="KAJ3257374.1"/>
    <property type="molecule type" value="Genomic_DNA"/>
</dbReference>
<accession>A0AAD5UGY2</accession>
<reference evidence="1" key="1">
    <citation type="submission" date="2020-05" db="EMBL/GenBank/DDBJ databases">
        <title>Phylogenomic resolution of chytrid fungi.</title>
        <authorList>
            <person name="Stajich J.E."/>
            <person name="Amses K."/>
            <person name="Simmons R."/>
            <person name="Seto K."/>
            <person name="Myers J."/>
            <person name="Bonds A."/>
            <person name="Quandt C.A."/>
            <person name="Barry K."/>
            <person name="Liu P."/>
            <person name="Grigoriev I."/>
            <person name="Longcore J.E."/>
            <person name="James T.Y."/>
        </authorList>
    </citation>
    <scope>NUCLEOTIDE SEQUENCE</scope>
    <source>
        <strain evidence="1">PLAUS21</strain>
    </source>
</reference>
<sequence>MEGEFTCISCSLPVEIATAQVLVKENSIQVLGISTEIVIATVLIDLANQKVGVGNIERVQYQQPIKFIEISNNFFTAVSEVMDQSLVQVYQNDNGWKLVNEKYLSSISCLMGLKDYIFVGYMDGTSEYRILPSLDMKELGNIIVPGTLPPDDSKDDMQIDDFSNFFSNEPKYPTVEKTHLFKMNYKPILPVSSPNGIHTIQLGVDNFGKSELIVISKEKIKGFKLNPNLIENNLTNLASFVVCSSLNKHDLLDISILIRESIKQGELKLIQI</sequence>
<evidence type="ECO:0000313" key="2">
    <source>
        <dbReference type="Proteomes" id="UP001210925"/>
    </source>
</evidence>
<evidence type="ECO:0000313" key="1">
    <source>
        <dbReference type="EMBL" id="KAJ3257374.1"/>
    </source>
</evidence>
<proteinExistence type="predicted"/>
<gene>
    <name evidence="1" type="ORF">HK103_004594</name>
</gene>
<protein>
    <submittedName>
        <fullName evidence="1">Uncharacterized protein</fullName>
    </submittedName>
</protein>
<organism evidence="1 2">
    <name type="scientific">Boothiomyces macroporosus</name>
    <dbReference type="NCBI Taxonomy" id="261099"/>
    <lineage>
        <taxon>Eukaryota</taxon>
        <taxon>Fungi</taxon>
        <taxon>Fungi incertae sedis</taxon>
        <taxon>Chytridiomycota</taxon>
        <taxon>Chytridiomycota incertae sedis</taxon>
        <taxon>Chytridiomycetes</taxon>
        <taxon>Rhizophydiales</taxon>
        <taxon>Terramycetaceae</taxon>
        <taxon>Boothiomyces</taxon>
    </lineage>
</organism>